<dbReference type="EMBL" id="AAHMLI010000023">
    <property type="protein sequence ID" value="EBX8629360.1"/>
    <property type="molecule type" value="Genomic_DNA"/>
</dbReference>
<dbReference type="AlphaFoldDB" id="A0A5W7RWI4"/>
<organism evidence="2">
    <name type="scientific">Salmonella enterica subsp. enterica serovar Kintambo</name>
    <dbReference type="NCBI Taxonomy" id="1192730"/>
    <lineage>
        <taxon>Bacteria</taxon>
        <taxon>Pseudomonadati</taxon>
        <taxon>Pseudomonadota</taxon>
        <taxon>Gammaproteobacteria</taxon>
        <taxon>Enterobacterales</taxon>
        <taxon>Enterobacteriaceae</taxon>
        <taxon>Salmonella</taxon>
    </lineage>
</organism>
<dbReference type="SUPFAM" id="SSF110849">
    <property type="entry name" value="ParB/Sulfiredoxin"/>
    <property type="match status" value="1"/>
</dbReference>
<evidence type="ECO:0000313" key="2">
    <source>
        <dbReference type="EMBL" id="EBX8629360.1"/>
    </source>
</evidence>
<feature type="compositionally biased region" description="Basic and acidic residues" evidence="1">
    <location>
        <begin position="315"/>
        <end position="328"/>
    </location>
</feature>
<proteinExistence type="predicted"/>
<feature type="region of interest" description="Disordered" evidence="1">
    <location>
        <begin position="305"/>
        <end position="373"/>
    </location>
</feature>
<gene>
    <name evidence="2" type="ORF">DTU03_17935</name>
</gene>
<dbReference type="InterPro" id="IPR036086">
    <property type="entry name" value="ParB/Sulfiredoxin_sf"/>
</dbReference>
<protein>
    <recommendedName>
        <fullName evidence="3">Chromosome partitioning protein ParB</fullName>
    </recommendedName>
</protein>
<evidence type="ECO:0008006" key="3">
    <source>
        <dbReference type="Google" id="ProtNLM"/>
    </source>
</evidence>
<sequence>MNDDHGILMPVALDQLRAFDLNPRITRNPEYDEIKESIRYRGLDNPPQITKRPGESFYIIANGGNTRLAILNELWLETHDKKYWNIVCHFWKWKENWSVEEGNLHCLLGHLIENDNRGSLTFIERALGIQNSINIYQKIKGDCSQKDLVLMLNMAGYSMSTTLLSIVYATIQLLLPHIPTLLYSGLSRSNIDRLLMLRSNAEKFWDKFCRELPAAAEHQLPLFDDIFALALSPFNEPTAGFPLEQIQDELTGLISQTLNVDYNAVALVTDARAQKRITLLGSEPVPDLPEISEQRSVDMKYRDKTLTTTHQQVDNGEKAAIDTEKYDSDTADGENTPAAEPRHTPECLSISPTTSPPPLAVNDPGGDPQADTPQALASLIDQTAWELAENAGLEFLISPTETGLFDIASPESGLSNEGKIYWQLLAFLAGKLPGSAAVWRQMMVGSPSAPAGFSEETLTKIYQLICYIRRFYTKQHKGETS</sequence>
<name>A0A5W7RWI4_SALET</name>
<evidence type="ECO:0000256" key="1">
    <source>
        <dbReference type="SAM" id="MobiDB-lite"/>
    </source>
</evidence>
<dbReference type="InterPro" id="IPR022304">
    <property type="entry name" value="ICE_PFGI_1_ParB"/>
</dbReference>
<reference evidence="2" key="1">
    <citation type="submission" date="2018-07" db="EMBL/GenBank/DDBJ databases">
        <authorList>
            <person name="Ashton P.M."/>
            <person name="Dallman T."/>
            <person name="Nair S."/>
            <person name="De Pinna E."/>
            <person name="Peters T."/>
            <person name="Grant K."/>
        </authorList>
    </citation>
    <scope>NUCLEOTIDE SEQUENCE</scope>
    <source>
        <strain evidence="2">242348</strain>
    </source>
</reference>
<dbReference type="NCBIfam" id="TIGR03764">
    <property type="entry name" value="ICE_PFGI_1_parB"/>
    <property type="match status" value="1"/>
</dbReference>
<comment type="caution">
    <text evidence="2">The sequence shown here is derived from an EMBL/GenBank/DDBJ whole genome shotgun (WGS) entry which is preliminary data.</text>
</comment>
<accession>A0A5W7RWI4</accession>